<reference evidence="7" key="1">
    <citation type="journal article" date="2020" name="mSystems">
        <title>Genome- and Community-Level Interaction Insights into Carbon Utilization and Element Cycling Functions of Hydrothermarchaeota in Hydrothermal Sediment.</title>
        <authorList>
            <person name="Zhou Z."/>
            <person name="Liu Y."/>
            <person name="Xu W."/>
            <person name="Pan J."/>
            <person name="Luo Z.H."/>
            <person name="Li M."/>
        </authorList>
    </citation>
    <scope>NUCLEOTIDE SEQUENCE [LARGE SCALE GENOMIC DNA]</scope>
    <source>
        <strain evidence="7">SpSt-1235</strain>
    </source>
</reference>
<feature type="transmembrane region" description="Helical" evidence="6">
    <location>
        <begin position="250"/>
        <end position="273"/>
    </location>
</feature>
<gene>
    <name evidence="7" type="ORF">ENO10_08390</name>
</gene>
<dbReference type="EMBL" id="DSEE01000604">
    <property type="protein sequence ID" value="HER41224.1"/>
    <property type="molecule type" value="Genomic_DNA"/>
</dbReference>
<evidence type="ECO:0000313" key="7">
    <source>
        <dbReference type="EMBL" id="HER41224.1"/>
    </source>
</evidence>
<dbReference type="GO" id="GO:0005886">
    <property type="term" value="C:plasma membrane"/>
    <property type="evidence" value="ECO:0007669"/>
    <property type="project" value="UniProtKB-SubCell"/>
</dbReference>
<evidence type="ECO:0000256" key="2">
    <source>
        <dbReference type="ARBA" id="ARBA00022475"/>
    </source>
</evidence>
<dbReference type="Proteomes" id="UP000885753">
    <property type="component" value="Unassembled WGS sequence"/>
</dbReference>
<keyword evidence="4 6" id="KW-1133">Transmembrane helix</keyword>
<dbReference type="PIRSF" id="PIRSF035875">
    <property type="entry name" value="RNase_BN"/>
    <property type="match status" value="1"/>
</dbReference>
<dbReference type="PANTHER" id="PTHR30213">
    <property type="entry name" value="INNER MEMBRANE PROTEIN YHJD"/>
    <property type="match status" value="1"/>
</dbReference>
<keyword evidence="3 6" id="KW-0812">Transmembrane</keyword>
<sequence>MHRNNIEKPTKISFSGWKKIVMGVKDEIGDNNVSIISAGVAFYAFLAIFPAIAALISIYGLAMDPQNIQDQLSQLYGVMPQQAYEILKKQIEKLMDTPGSALGWSMAISILFSIWSANKGTKSLFTGVDIAYDTANNRGFFKQNGLTLLFTFGAILLVILSMVLIVAFPALVGSLGLPEGIEKLIGWGRWILLALVVIWFLGMVYSHAPDKPTPDFKWVLPGALLATLLWLIASWGFSYYVSNFGSYGEVYGSISAVVVMLLWLFLTSFIILLGAELNSEIEKYALRRGEKSSI</sequence>
<dbReference type="PANTHER" id="PTHR30213:SF0">
    <property type="entry name" value="UPF0761 MEMBRANE PROTEIN YIHY"/>
    <property type="match status" value="1"/>
</dbReference>
<keyword evidence="2" id="KW-1003">Cell membrane</keyword>
<feature type="transmembrane region" description="Helical" evidence="6">
    <location>
        <begin position="184"/>
        <end position="206"/>
    </location>
</feature>
<comment type="subcellular location">
    <subcellularLocation>
        <location evidence="1">Cell membrane</location>
        <topology evidence="1">Multi-pass membrane protein</topology>
    </subcellularLocation>
</comment>
<dbReference type="AlphaFoldDB" id="A0A7C2M5R3"/>
<comment type="caution">
    <text evidence="7">The sequence shown here is derived from an EMBL/GenBank/DDBJ whole genome shotgun (WGS) entry which is preliminary data.</text>
</comment>
<evidence type="ECO:0000256" key="5">
    <source>
        <dbReference type="ARBA" id="ARBA00023136"/>
    </source>
</evidence>
<dbReference type="NCBIfam" id="TIGR00765">
    <property type="entry name" value="yihY_not_rbn"/>
    <property type="match status" value="1"/>
</dbReference>
<evidence type="ECO:0000256" key="1">
    <source>
        <dbReference type="ARBA" id="ARBA00004651"/>
    </source>
</evidence>
<feature type="transmembrane region" description="Helical" evidence="6">
    <location>
        <begin position="101"/>
        <end position="117"/>
    </location>
</feature>
<evidence type="ECO:0000256" key="6">
    <source>
        <dbReference type="SAM" id="Phobius"/>
    </source>
</evidence>
<feature type="transmembrane region" description="Helical" evidence="6">
    <location>
        <begin position="218"/>
        <end position="238"/>
    </location>
</feature>
<feature type="transmembrane region" description="Helical" evidence="6">
    <location>
        <begin position="40"/>
        <end position="62"/>
    </location>
</feature>
<keyword evidence="5 6" id="KW-0472">Membrane</keyword>
<accession>A0A7C2M5R3</accession>
<dbReference type="Pfam" id="PF03631">
    <property type="entry name" value="Virul_fac_BrkB"/>
    <property type="match status" value="1"/>
</dbReference>
<evidence type="ECO:0000256" key="4">
    <source>
        <dbReference type="ARBA" id="ARBA00022989"/>
    </source>
</evidence>
<feature type="transmembrane region" description="Helical" evidence="6">
    <location>
        <begin position="146"/>
        <end position="172"/>
    </location>
</feature>
<evidence type="ECO:0000256" key="3">
    <source>
        <dbReference type="ARBA" id="ARBA00022692"/>
    </source>
</evidence>
<dbReference type="InterPro" id="IPR017039">
    <property type="entry name" value="Virul_fac_BrkB"/>
</dbReference>
<name>A0A7C2M5R3_9FLAO</name>
<organism evidence="7">
    <name type="scientific">Salinimicrobium catena</name>
    <dbReference type="NCBI Taxonomy" id="390640"/>
    <lineage>
        <taxon>Bacteria</taxon>
        <taxon>Pseudomonadati</taxon>
        <taxon>Bacteroidota</taxon>
        <taxon>Flavobacteriia</taxon>
        <taxon>Flavobacteriales</taxon>
        <taxon>Flavobacteriaceae</taxon>
        <taxon>Salinimicrobium</taxon>
    </lineage>
</organism>
<proteinExistence type="predicted"/>
<protein>
    <submittedName>
        <fullName evidence="7">YihY/virulence factor BrkB family protein</fullName>
    </submittedName>
</protein>